<keyword evidence="3" id="KW-0472">Membrane</keyword>
<feature type="compositionally biased region" description="Basic and acidic residues" evidence="2">
    <location>
        <begin position="23"/>
        <end position="34"/>
    </location>
</feature>
<dbReference type="Proteomes" id="UP001257277">
    <property type="component" value="Unassembled WGS sequence"/>
</dbReference>
<feature type="transmembrane region" description="Helical" evidence="3">
    <location>
        <begin position="202"/>
        <end position="222"/>
    </location>
</feature>
<sequence length="426" mass="49298">MTTLLKKLTKLKPSNDLNGAQIDSKESLDKDEKSLSPFREGYGMSKKCAGNPQNLKASLEKTYEAFEKKCKEDVAEQHKLKHGYVTEQKGKKTTLLNAEEKLKNLNHKAEETKKEIEELNKDCRKVLTEPELYLPNVDKKASVKFWIGLFFLMPLAAYIFIFYISTSFSAFFREFDPGISLFHGIFDPQALSKAYEAGGLELGFVLFIPFVFFGLGYLIHMFQENKGLKSGLKIGVLFLITFLFDAILAYLIDEKLYNLTKTYDSEVFNISIAFQSISFWLIIFAGFVSYIVWGLVFDFVMKEYADRDKIKAFIKERKEEIEEKKQKLLNFKELISFQKEMISTIKVRISELQNIIDGFILPVMNYKALSTELLEGWQGYISAELPLGREEKENLLTDCRKVYDKHIQDLDIDTDTYQNKVYTKKL</sequence>
<keyword evidence="1" id="KW-0175">Coiled coil</keyword>
<name>A0ABU3LFW9_9FLAO</name>
<organism evidence="4 5">
    <name type="scientific">Asprobacillus argus</name>
    <dbReference type="NCBI Taxonomy" id="3076534"/>
    <lineage>
        <taxon>Bacteria</taxon>
        <taxon>Pseudomonadati</taxon>
        <taxon>Bacteroidota</taxon>
        <taxon>Flavobacteriia</taxon>
        <taxon>Flavobacteriales</taxon>
        <taxon>Flavobacteriaceae</taxon>
        <taxon>Asprobacillus</taxon>
    </lineage>
</organism>
<gene>
    <name evidence="4" type="ORF">RQM59_06530</name>
</gene>
<keyword evidence="3" id="KW-1133">Transmembrane helix</keyword>
<protein>
    <recommendedName>
        <fullName evidence="6">Beta-carotene 15,15'-monooxygenase</fullName>
    </recommendedName>
</protein>
<feature type="coiled-coil region" evidence="1">
    <location>
        <begin position="56"/>
        <end position="129"/>
    </location>
</feature>
<keyword evidence="5" id="KW-1185">Reference proteome</keyword>
<feature type="transmembrane region" description="Helical" evidence="3">
    <location>
        <begin position="145"/>
        <end position="164"/>
    </location>
</feature>
<evidence type="ECO:0008006" key="6">
    <source>
        <dbReference type="Google" id="ProtNLM"/>
    </source>
</evidence>
<evidence type="ECO:0000256" key="2">
    <source>
        <dbReference type="SAM" id="MobiDB-lite"/>
    </source>
</evidence>
<dbReference type="RefSeq" id="WP_349241280.1">
    <property type="nucleotide sequence ID" value="NZ_JAVTTO010000002.1"/>
</dbReference>
<dbReference type="EMBL" id="JAVTTO010000002">
    <property type="protein sequence ID" value="MDT7832028.1"/>
    <property type="molecule type" value="Genomic_DNA"/>
</dbReference>
<reference evidence="4 5" key="1">
    <citation type="submission" date="2023-09" db="EMBL/GenBank/DDBJ databases">
        <title>Novel taxa isolated from Blanes Bay.</title>
        <authorList>
            <person name="Rey-Velasco X."/>
            <person name="Lucena T."/>
        </authorList>
    </citation>
    <scope>NUCLEOTIDE SEQUENCE [LARGE SCALE GENOMIC DNA]</scope>
    <source>
        <strain evidence="4 5">S356</strain>
    </source>
</reference>
<comment type="caution">
    <text evidence="4">The sequence shown here is derived from an EMBL/GenBank/DDBJ whole genome shotgun (WGS) entry which is preliminary data.</text>
</comment>
<evidence type="ECO:0000313" key="4">
    <source>
        <dbReference type="EMBL" id="MDT7832028.1"/>
    </source>
</evidence>
<proteinExistence type="predicted"/>
<feature type="region of interest" description="Disordered" evidence="2">
    <location>
        <begin position="1"/>
        <end position="46"/>
    </location>
</feature>
<evidence type="ECO:0000313" key="5">
    <source>
        <dbReference type="Proteomes" id="UP001257277"/>
    </source>
</evidence>
<accession>A0ABU3LFW9</accession>
<evidence type="ECO:0000256" key="3">
    <source>
        <dbReference type="SAM" id="Phobius"/>
    </source>
</evidence>
<keyword evidence="3" id="KW-0812">Transmembrane</keyword>
<feature type="transmembrane region" description="Helical" evidence="3">
    <location>
        <begin position="272"/>
        <end position="301"/>
    </location>
</feature>
<evidence type="ECO:0000256" key="1">
    <source>
        <dbReference type="SAM" id="Coils"/>
    </source>
</evidence>
<feature type="transmembrane region" description="Helical" evidence="3">
    <location>
        <begin position="234"/>
        <end position="252"/>
    </location>
</feature>